<reference evidence="3 4" key="1">
    <citation type="submission" date="2019-09" db="EMBL/GenBank/DDBJ databases">
        <title>Genomes of Cryomorphaceae.</title>
        <authorList>
            <person name="Bowman J.P."/>
        </authorList>
    </citation>
    <scope>NUCLEOTIDE SEQUENCE [LARGE SCALE GENOMIC DNA]</scope>
    <source>
        <strain evidence="3 4">KCTC 52047</strain>
    </source>
</reference>
<sequence>MLLKNIKVWVLMALIIGASTSCKDDDDDDNTPTPTNNPFKNYVILGTSDDDNDDDDIVIYGEKEAFVGYNKIWIVEKDDDGTVDDSFLEDQVTINPVMDMPMHSHSAPVEQPGTPDQNGARQAAVVFVMPTTAGDWYIDVTLTDDNDSETHRVKINSVVEPEETRTKSFYTPDSARYFVSLVEPSDPEVGINDYEVVVHERKTMMSWPAVNGLTMEIDPEMPTMGHGSPDNENPVETTNGHYVGKVNFTMTGYWKVNMVLKENGNDIKDDLFFDITF</sequence>
<dbReference type="EMBL" id="WACR01000005">
    <property type="protein sequence ID" value="KAB1064301.1"/>
    <property type="molecule type" value="Genomic_DNA"/>
</dbReference>
<keyword evidence="4" id="KW-1185">Reference proteome</keyword>
<evidence type="ECO:0000259" key="2">
    <source>
        <dbReference type="Pfam" id="PF13115"/>
    </source>
</evidence>
<evidence type="ECO:0000256" key="1">
    <source>
        <dbReference type="SAM" id="SignalP"/>
    </source>
</evidence>
<proteinExistence type="predicted"/>
<evidence type="ECO:0000313" key="3">
    <source>
        <dbReference type="EMBL" id="KAB1064301.1"/>
    </source>
</evidence>
<dbReference type="AlphaFoldDB" id="A0A6N6M4B2"/>
<feature type="domain" description="YtkA-like" evidence="2">
    <location>
        <begin position="176"/>
        <end position="257"/>
    </location>
</feature>
<feature type="signal peptide" evidence="1">
    <location>
        <begin position="1"/>
        <end position="23"/>
    </location>
</feature>
<accession>A0A6N6M4B2</accession>
<gene>
    <name evidence="3" type="ORF">F3059_06260</name>
</gene>
<dbReference type="OrthoDB" id="1065544at2"/>
<dbReference type="Pfam" id="PF13115">
    <property type="entry name" value="YtkA"/>
    <property type="match status" value="1"/>
</dbReference>
<name>A0A6N6M4B2_9FLAO</name>
<dbReference type="InterPro" id="IPR032693">
    <property type="entry name" value="YtkA-like_dom"/>
</dbReference>
<comment type="caution">
    <text evidence="3">The sequence shown here is derived from an EMBL/GenBank/DDBJ whole genome shotgun (WGS) entry which is preliminary data.</text>
</comment>
<dbReference type="PROSITE" id="PS51257">
    <property type="entry name" value="PROKAR_LIPOPROTEIN"/>
    <property type="match status" value="1"/>
</dbReference>
<protein>
    <recommendedName>
        <fullName evidence="2">YtkA-like domain-containing protein</fullName>
    </recommendedName>
</protein>
<feature type="chain" id="PRO_5026984986" description="YtkA-like domain-containing protein" evidence="1">
    <location>
        <begin position="24"/>
        <end position="277"/>
    </location>
</feature>
<dbReference type="Proteomes" id="UP000435357">
    <property type="component" value="Unassembled WGS sequence"/>
</dbReference>
<keyword evidence="1" id="KW-0732">Signal</keyword>
<organism evidence="3 4">
    <name type="scientific">Salibacter halophilus</name>
    <dbReference type="NCBI Taxonomy" id="1803916"/>
    <lineage>
        <taxon>Bacteria</taxon>
        <taxon>Pseudomonadati</taxon>
        <taxon>Bacteroidota</taxon>
        <taxon>Flavobacteriia</taxon>
        <taxon>Flavobacteriales</taxon>
        <taxon>Salibacteraceae</taxon>
        <taxon>Salibacter</taxon>
    </lineage>
</organism>
<evidence type="ECO:0000313" key="4">
    <source>
        <dbReference type="Proteomes" id="UP000435357"/>
    </source>
</evidence>